<dbReference type="Pfam" id="PF01636">
    <property type="entry name" value="APH"/>
    <property type="match status" value="1"/>
</dbReference>
<comment type="caution">
    <text evidence="7">The sequence shown here is derived from an EMBL/GenBank/DDBJ whole genome shotgun (WGS) entry which is preliminary data.</text>
</comment>
<evidence type="ECO:0000259" key="6">
    <source>
        <dbReference type="Pfam" id="PF01636"/>
    </source>
</evidence>
<evidence type="ECO:0000256" key="1">
    <source>
        <dbReference type="ARBA" id="ARBA00010165"/>
    </source>
</evidence>
<dbReference type="Gene3D" id="3.90.1200.10">
    <property type="match status" value="1"/>
</dbReference>
<dbReference type="SUPFAM" id="SSF56112">
    <property type="entry name" value="Protein kinase-like (PK-like)"/>
    <property type="match status" value="1"/>
</dbReference>
<evidence type="ECO:0000256" key="4">
    <source>
        <dbReference type="ARBA" id="ARBA00022777"/>
    </source>
</evidence>
<protein>
    <recommendedName>
        <fullName evidence="6">Aminoglycoside phosphotransferase domain-containing protein</fullName>
    </recommendedName>
</protein>
<gene>
    <name evidence="7" type="ORF">GRF29_161g848283</name>
</gene>
<comment type="similarity">
    <text evidence="1">Belongs to the methylthioribose kinase family.</text>
</comment>
<evidence type="ECO:0000256" key="2">
    <source>
        <dbReference type="ARBA" id="ARBA00022679"/>
    </source>
</evidence>
<dbReference type="GO" id="GO:0005524">
    <property type="term" value="F:ATP binding"/>
    <property type="evidence" value="ECO:0007669"/>
    <property type="project" value="UniProtKB-KW"/>
</dbReference>
<evidence type="ECO:0000256" key="5">
    <source>
        <dbReference type="ARBA" id="ARBA00022840"/>
    </source>
</evidence>
<keyword evidence="3" id="KW-0547">Nucleotide-binding</keyword>
<keyword evidence="5" id="KW-0067">ATP-binding</keyword>
<accession>A0AAN6LQ25</accession>
<dbReference type="PANTHER" id="PTHR34273">
    <property type="entry name" value="METHYLTHIORIBOSE KINASE"/>
    <property type="match status" value="1"/>
</dbReference>
<dbReference type="EMBL" id="WVTA01000014">
    <property type="protein sequence ID" value="KAK3202338.1"/>
    <property type="molecule type" value="Genomic_DNA"/>
</dbReference>
<dbReference type="AlphaFoldDB" id="A0AAN6LQ25"/>
<dbReference type="InterPro" id="IPR011009">
    <property type="entry name" value="Kinase-like_dom_sf"/>
</dbReference>
<feature type="domain" description="Aminoglycoside phosphotransferase" evidence="6">
    <location>
        <begin position="70"/>
        <end position="240"/>
    </location>
</feature>
<dbReference type="GO" id="GO:0016301">
    <property type="term" value="F:kinase activity"/>
    <property type="evidence" value="ECO:0007669"/>
    <property type="project" value="UniProtKB-KW"/>
</dbReference>
<dbReference type="PANTHER" id="PTHR34273:SF2">
    <property type="entry name" value="METHYLTHIORIBOSE KINASE"/>
    <property type="match status" value="1"/>
</dbReference>
<name>A0AAN6LQ25_9PLEO</name>
<proteinExistence type="inferred from homology"/>
<dbReference type="Proteomes" id="UP001280581">
    <property type="component" value="Unassembled WGS sequence"/>
</dbReference>
<organism evidence="7 8">
    <name type="scientific">Pseudopithomyces chartarum</name>
    <dbReference type="NCBI Taxonomy" id="1892770"/>
    <lineage>
        <taxon>Eukaryota</taxon>
        <taxon>Fungi</taxon>
        <taxon>Dikarya</taxon>
        <taxon>Ascomycota</taxon>
        <taxon>Pezizomycotina</taxon>
        <taxon>Dothideomycetes</taxon>
        <taxon>Pleosporomycetidae</taxon>
        <taxon>Pleosporales</taxon>
        <taxon>Massarineae</taxon>
        <taxon>Didymosphaeriaceae</taxon>
        <taxon>Pseudopithomyces</taxon>
    </lineage>
</organism>
<evidence type="ECO:0000313" key="7">
    <source>
        <dbReference type="EMBL" id="KAK3202338.1"/>
    </source>
</evidence>
<keyword evidence="2" id="KW-0808">Transferase</keyword>
<dbReference type="InterPro" id="IPR002575">
    <property type="entry name" value="Aminoglycoside_PTrfase"/>
</dbReference>
<dbReference type="Gene3D" id="3.30.200.20">
    <property type="entry name" value="Phosphorylase Kinase, domain 1"/>
    <property type="match status" value="1"/>
</dbReference>
<evidence type="ECO:0000313" key="8">
    <source>
        <dbReference type="Proteomes" id="UP001280581"/>
    </source>
</evidence>
<keyword evidence="8" id="KW-1185">Reference proteome</keyword>
<evidence type="ECO:0000256" key="3">
    <source>
        <dbReference type="ARBA" id="ARBA00022741"/>
    </source>
</evidence>
<reference evidence="7 8" key="1">
    <citation type="submission" date="2021-02" db="EMBL/GenBank/DDBJ databases">
        <title>Genome assembly of Pseudopithomyces chartarum.</title>
        <authorList>
            <person name="Jauregui R."/>
            <person name="Singh J."/>
            <person name="Voisey C."/>
        </authorList>
    </citation>
    <scope>NUCLEOTIDE SEQUENCE [LARGE SCALE GENOMIC DNA]</scope>
    <source>
        <strain evidence="7 8">AGR01</strain>
    </source>
</reference>
<sequence length="402" mass="44942">MPFDHDLTSEKGISAYLTSIDIEHSDVELLTGGTANFVYRATLFPGKTIVYKHAAPYLHSNTSFSFDPARMDYEFHVLKIIPSLVQAHVPLSIVHAASVGHYDSGNKVLCMEDGGKRHLKDAYTDLSIDISRVGTELGSWLAAVHTSTTRVSLSLIPDNNNLEENNATGVSVYRYAYANLATALKEYCDSKSEIQSQSHAINSQDISLAQEINDDYGSRLAYENECICHGDFWPGNVLVGSKSEALSSDIQSTTAAGSDLKLTVVDWEMTRRGTSATDVAQFCAEAFLLDRFRGGRGLLRGFLNAYLTARFKHGRECFDKEWVRRMTIHWGVHVAFWPTRVEWADREGTQKLVAIGAEVLRTATEGRWKELFSIYPLKEVEDWIKEIVWEGDSTELDRAPNS</sequence>
<keyword evidence="4" id="KW-0418">Kinase</keyword>